<accession>A0A6C0KVC2</accession>
<dbReference type="AlphaFoldDB" id="A0A6C0KVC2"/>
<feature type="compositionally biased region" description="Low complexity" evidence="1">
    <location>
        <begin position="1"/>
        <end position="13"/>
    </location>
</feature>
<sequence>MNINKNKNININKNKNKNINKTKTNNVKRGLERGLERGLKRGLKRDRERVLELYAALSMLPGLFLSLYTGLYSNHWQIKIAGYLYCIPCITAMLYHYNKYNFSLKYCPKWLRIDITAQQIGVYIPFLLTPNAIPGIITASPFILLSWLCDPGIIKESYLLGWVHIATIIIMGLFITPKSGLFGIASLLAFHAPTQYYKSLWHITGSCGMFYAWNEWERKLHELHELHNVNAFIL</sequence>
<reference evidence="3" key="1">
    <citation type="journal article" date="2020" name="Nature">
        <title>Giant virus diversity and host interactions through global metagenomics.</title>
        <authorList>
            <person name="Schulz F."/>
            <person name="Roux S."/>
            <person name="Paez-Espino D."/>
            <person name="Jungbluth S."/>
            <person name="Walsh D.A."/>
            <person name="Denef V.J."/>
            <person name="McMahon K.D."/>
            <person name="Konstantinidis K.T."/>
            <person name="Eloe-Fadrosh E.A."/>
            <person name="Kyrpides N.C."/>
            <person name="Woyke T."/>
        </authorList>
    </citation>
    <scope>NUCLEOTIDE SEQUENCE</scope>
    <source>
        <strain evidence="3">GVMAG-S-3300013094-100</strain>
    </source>
</reference>
<keyword evidence="2" id="KW-0472">Membrane</keyword>
<feature type="transmembrane region" description="Helical" evidence="2">
    <location>
        <begin position="50"/>
        <end position="68"/>
    </location>
</feature>
<name>A0A6C0KVC2_9ZZZZ</name>
<keyword evidence="2" id="KW-0812">Transmembrane</keyword>
<keyword evidence="2" id="KW-1133">Transmembrane helix</keyword>
<evidence type="ECO:0000313" key="3">
    <source>
        <dbReference type="EMBL" id="QHU21086.1"/>
    </source>
</evidence>
<feature type="transmembrane region" description="Helical" evidence="2">
    <location>
        <begin position="158"/>
        <end position="176"/>
    </location>
</feature>
<evidence type="ECO:0000256" key="1">
    <source>
        <dbReference type="SAM" id="MobiDB-lite"/>
    </source>
</evidence>
<proteinExistence type="predicted"/>
<protein>
    <submittedName>
        <fullName evidence="3">Uncharacterized protein</fullName>
    </submittedName>
</protein>
<feature type="transmembrane region" description="Helical" evidence="2">
    <location>
        <begin position="132"/>
        <end position="149"/>
    </location>
</feature>
<organism evidence="3">
    <name type="scientific">viral metagenome</name>
    <dbReference type="NCBI Taxonomy" id="1070528"/>
    <lineage>
        <taxon>unclassified sequences</taxon>
        <taxon>metagenomes</taxon>
        <taxon>organismal metagenomes</taxon>
    </lineage>
</organism>
<feature type="transmembrane region" description="Helical" evidence="2">
    <location>
        <begin position="80"/>
        <end position="98"/>
    </location>
</feature>
<feature type="region of interest" description="Disordered" evidence="1">
    <location>
        <begin position="1"/>
        <end position="21"/>
    </location>
</feature>
<dbReference type="EMBL" id="MN740978">
    <property type="protein sequence ID" value="QHU21086.1"/>
    <property type="molecule type" value="Genomic_DNA"/>
</dbReference>
<evidence type="ECO:0000256" key="2">
    <source>
        <dbReference type="SAM" id="Phobius"/>
    </source>
</evidence>